<proteinExistence type="inferred from homology"/>
<dbReference type="AlphaFoldDB" id="A0A084AJ08"/>
<comment type="subcellular location">
    <subcellularLocation>
        <location evidence="1">Cell envelope</location>
    </subcellularLocation>
</comment>
<dbReference type="Pfam" id="PF06766">
    <property type="entry name" value="Hydrophobin_2"/>
    <property type="match status" value="1"/>
</dbReference>
<dbReference type="InterPro" id="IPR010636">
    <property type="entry name" value="Class_II_hydrophobin"/>
</dbReference>
<keyword evidence="6" id="KW-1185">Reference proteome</keyword>
<keyword evidence="4" id="KW-0732">Signal</keyword>
<evidence type="ECO:0008006" key="7">
    <source>
        <dbReference type="Google" id="ProtNLM"/>
    </source>
</evidence>
<evidence type="ECO:0000256" key="4">
    <source>
        <dbReference type="SAM" id="SignalP"/>
    </source>
</evidence>
<dbReference type="SUPFAM" id="SSF101751">
    <property type="entry name" value="Hydrophobin II, HfbII"/>
    <property type="match status" value="1"/>
</dbReference>
<dbReference type="HOGENOM" id="CLU_141181_2_2_1"/>
<dbReference type="EMBL" id="KL648706">
    <property type="protein sequence ID" value="KEY65287.1"/>
    <property type="molecule type" value="Genomic_DNA"/>
</dbReference>
<gene>
    <name evidence="5" type="ORF">S7711_01805</name>
</gene>
<evidence type="ECO:0000313" key="6">
    <source>
        <dbReference type="Proteomes" id="UP000028045"/>
    </source>
</evidence>
<keyword evidence="3" id="KW-1015">Disulfide bond</keyword>
<dbReference type="OrthoDB" id="4500971at2759"/>
<evidence type="ECO:0000256" key="1">
    <source>
        <dbReference type="ARBA" id="ARBA00004196"/>
    </source>
</evidence>
<dbReference type="InterPro" id="IPR036686">
    <property type="entry name" value="Class_II_Hydrophobin_sf"/>
</dbReference>
<feature type="chain" id="PRO_5001771010" description="Hydrophobin" evidence="4">
    <location>
        <begin position="20"/>
        <end position="101"/>
    </location>
</feature>
<sequence length="101" mass="10634">MKTFTTVALIMTAIAGVSALPTAPEVRTTYDPCDGITQQPQCCATDVLGLVNLNCGNPPEELRDARHFSQVCASIGQRARCCLVPLLGQGIVCTTPVGVFP</sequence>
<dbReference type="PANTHER" id="PTHR42341:SF1">
    <property type="entry name" value="HYDROPHOBIN"/>
    <property type="match status" value="1"/>
</dbReference>
<accession>A0A084AJ08</accession>
<dbReference type="GO" id="GO:0005576">
    <property type="term" value="C:extracellular region"/>
    <property type="evidence" value="ECO:0007669"/>
    <property type="project" value="InterPro"/>
</dbReference>
<evidence type="ECO:0000313" key="5">
    <source>
        <dbReference type="EMBL" id="KEY65287.1"/>
    </source>
</evidence>
<reference evidence="5 6" key="1">
    <citation type="journal article" date="2014" name="BMC Genomics">
        <title>Comparative genome sequencing reveals chemotype-specific gene clusters in the toxigenic black mold Stachybotrys.</title>
        <authorList>
            <person name="Semeiks J."/>
            <person name="Borek D."/>
            <person name="Otwinowski Z."/>
            <person name="Grishin N.V."/>
        </authorList>
    </citation>
    <scope>NUCLEOTIDE SEQUENCE [LARGE SCALE GENOMIC DNA]</scope>
    <source>
        <strain evidence="6">CBS 109288 / IBT 7711</strain>
    </source>
</reference>
<dbReference type="Gene3D" id="3.20.120.10">
    <property type="entry name" value="Hydrophobin"/>
    <property type="match status" value="1"/>
</dbReference>
<evidence type="ECO:0000256" key="3">
    <source>
        <dbReference type="ARBA" id="ARBA00023157"/>
    </source>
</evidence>
<evidence type="ECO:0000256" key="2">
    <source>
        <dbReference type="ARBA" id="ARBA00009576"/>
    </source>
</evidence>
<dbReference type="PANTHER" id="PTHR42341">
    <property type="entry name" value="HYDROPHOBIN"/>
    <property type="match status" value="1"/>
</dbReference>
<dbReference type="CDD" id="cd23508">
    <property type="entry name" value="hydrophobin_II"/>
    <property type="match status" value="1"/>
</dbReference>
<dbReference type="Proteomes" id="UP000028045">
    <property type="component" value="Unassembled WGS sequence"/>
</dbReference>
<feature type="signal peptide" evidence="4">
    <location>
        <begin position="1"/>
        <end position="19"/>
    </location>
</feature>
<protein>
    <recommendedName>
        <fullName evidence="7">Hydrophobin</fullName>
    </recommendedName>
</protein>
<organism evidence="5 6">
    <name type="scientific">Stachybotrys chartarum (strain CBS 109288 / IBT 7711)</name>
    <name type="common">Toxic black mold</name>
    <name type="synonym">Stilbospora chartarum</name>
    <dbReference type="NCBI Taxonomy" id="1280523"/>
    <lineage>
        <taxon>Eukaryota</taxon>
        <taxon>Fungi</taxon>
        <taxon>Dikarya</taxon>
        <taxon>Ascomycota</taxon>
        <taxon>Pezizomycotina</taxon>
        <taxon>Sordariomycetes</taxon>
        <taxon>Hypocreomycetidae</taxon>
        <taxon>Hypocreales</taxon>
        <taxon>Stachybotryaceae</taxon>
        <taxon>Stachybotrys</taxon>
    </lineage>
</organism>
<name>A0A084AJ08_STACB</name>
<comment type="similarity">
    <text evidence="2">Belongs to the cerato-ulmin hydrophobin family.</text>
</comment>